<dbReference type="Proteomes" id="UP000663444">
    <property type="component" value="Chromosome"/>
</dbReference>
<dbReference type="RefSeq" id="WP_203387160.1">
    <property type="nucleotide sequence ID" value="NZ_CP064781.1"/>
</dbReference>
<proteinExistence type="predicted"/>
<keyword evidence="1" id="KW-0812">Transmembrane</keyword>
<feature type="transmembrane region" description="Helical" evidence="1">
    <location>
        <begin position="204"/>
        <end position="222"/>
    </location>
</feature>
<keyword evidence="1" id="KW-0472">Membrane</keyword>
<feature type="transmembrane region" description="Helical" evidence="1">
    <location>
        <begin position="355"/>
        <end position="374"/>
    </location>
</feature>
<evidence type="ECO:0000313" key="3">
    <source>
        <dbReference type="Proteomes" id="UP000663444"/>
    </source>
</evidence>
<keyword evidence="3" id="KW-1185">Reference proteome</keyword>
<feature type="transmembrane region" description="Helical" evidence="1">
    <location>
        <begin position="107"/>
        <end position="128"/>
    </location>
</feature>
<protein>
    <submittedName>
        <fullName evidence="2">Uncharacterized protein</fullName>
    </submittedName>
</protein>
<dbReference type="AlphaFoldDB" id="A0A974SNP1"/>
<evidence type="ECO:0000256" key="1">
    <source>
        <dbReference type="SAM" id="Phobius"/>
    </source>
</evidence>
<accession>A0A974SNP1</accession>
<feature type="transmembrane region" description="Helical" evidence="1">
    <location>
        <begin position="318"/>
        <end position="335"/>
    </location>
</feature>
<feature type="transmembrane region" description="Helical" evidence="1">
    <location>
        <begin position="21"/>
        <end position="40"/>
    </location>
</feature>
<feature type="transmembrane region" description="Helical" evidence="1">
    <location>
        <begin position="290"/>
        <end position="311"/>
    </location>
</feature>
<organism evidence="2 3">
    <name type="scientific">Azospira restricta</name>
    <dbReference type="NCBI Taxonomy" id="404405"/>
    <lineage>
        <taxon>Bacteria</taxon>
        <taxon>Pseudomonadati</taxon>
        <taxon>Pseudomonadota</taxon>
        <taxon>Betaproteobacteria</taxon>
        <taxon>Rhodocyclales</taxon>
        <taxon>Rhodocyclaceae</taxon>
        <taxon>Azospira</taxon>
    </lineage>
</organism>
<feature type="transmembrane region" description="Helical" evidence="1">
    <location>
        <begin position="135"/>
        <end position="154"/>
    </location>
</feature>
<sequence length="572" mass="63342">MIASKFEAREDRPQLQFRHFGWHRVAGWWPPVCAWLLYILHASLYRNWLVDDAGISFAYARNLAAGFGLVSQSGVPPVEGFSNPAWTFGLALAELFGCFDPVWTPKLISIALILCAFLSLHGLIRYMLSENAPVFSFAVLACCSANPSFVIWTTSGLENPLYATLICSLLFLCVLASEEETPSSLAIMAGALSALITLTRPDGVVYSVLFPAALLFGPACSLRIRSQQFSAYLFPLSMLVGAYLWFRTTYFGEWLPNTYYAKPGSNAYRIVEEGAFGILRTLADLLANSAFPVGSDVALLVLAGFPLLMLGRSRLVEAKSLAIIFFFIAAGLAAYEVLPRDWMGEYRFATPLFPLLYLFVFMVLAALFRVWFAGGDFIHKALPASVVLVFLSGASGNFVFRIDRFLAAPTVPIEDVAKNYADRFNAYAEFLGLEEASLGAPDIGGALMYSRLRIVDLAGLCDRRIGRLIHRDKTALRRYLLEEARPTFIHVHGPWAIAFDLYADPGFSEQYMIIDEEAGPSVSGVRQIRAGSYVRKDALSQAALYRVSRLSQLKIEAARTLYPRHPRNVTGI</sequence>
<name>A0A974SNP1_9RHOO</name>
<feature type="transmembrane region" description="Helical" evidence="1">
    <location>
        <begin position="229"/>
        <end position="246"/>
    </location>
</feature>
<reference evidence="2" key="1">
    <citation type="submission" date="2020-11" db="EMBL/GenBank/DDBJ databases">
        <title>Azospira restricta DSM 18626 genome sequence.</title>
        <authorList>
            <person name="Moe W.M."/>
        </authorList>
    </citation>
    <scope>NUCLEOTIDE SEQUENCE</scope>
    <source>
        <strain evidence="2">DSM 18626</strain>
    </source>
</reference>
<evidence type="ECO:0000313" key="2">
    <source>
        <dbReference type="EMBL" id="QRJ63629.1"/>
    </source>
</evidence>
<dbReference type="KEGG" id="ares:IWH25_18125"/>
<feature type="transmembrane region" description="Helical" evidence="1">
    <location>
        <begin position="381"/>
        <end position="400"/>
    </location>
</feature>
<gene>
    <name evidence="2" type="ORF">IWH25_18125</name>
</gene>
<dbReference type="EMBL" id="CP064781">
    <property type="protein sequence ID" value="QRJ63629.1"/>
    <property type="molecule type" value="Genomic_DNA"/>
</dbReference>
<keyword evidence="1" id="KW-1133">Transmembrane helix</keyword>